<keyword evidence="3 6" id="KW-0812">Transmembrane</keyword>
<evidence type="ECO:0000256" key="6">
    <source>
        <dbReference type="SAM" id="Phobius"/>
    </source>
</evidence>
<evidence type="ECO:0000256" key="2">
    <source>
        <dbReference type="ARBA" id="ARBA00022475"/>
    </source>
</evidence>
<keyword evidence="2" id="KW-1003">Cell membrane</keyword>
<evidence type="ECO:0000256" key="4">
    <source>
        <dbReference type="ARBA" id="ARBA00022989"/>
    </source>
</evidence>
<evidence type="ECO:0000259" key="8">
    <source>
        <dbReference type="Pfam" id="PF12704"/>
    </source>
</evidence>
<feature type="transmembrane region" description="Helical" evidence="6">
    <location>
        <begin position="25"/>
        <end position="45"/>
    </location>
</feature>
<dbReference type="InterPro" id="IPR003838">
    <property type="entry name" value="ABC3_permease_C"/>
</dbReference>
<keyword evidence="4 6" id="KW-1133">Transmembrane helix</keyword>
<evidence type="ECO:0000256" key="5">
    <source>
        <dbReference type="ARBA" id="ARBA00023136"/>
    </source>
</evidence>
<evidence type="ECO:0008006" key="11">
    <source>
        <dbReference type="Google" id="ProtNLM"/>
    </source>
</evidence>
<dbReference type="PANTHER" id="PTHR30572">
    <property type="entry name" value="MEMBRANE COMPONENT OF TRANSPORTER-RELATED"/>
    <property type="match status" value="1"/>
</dbReference>
<dbReference type="Pfam" id="PF02687">
    <property type="entry name" value="FtsX"/>
    <property type="match status" value="1"/>
</dbReference>
<name>Q312L0_OLEA2</name>
<dbReference type="STRING" id="207559.Dde_1335"/>
<keyword evidence="5 6" id="KW-0472">Membrane</keyword>
<feature type="transmembrane region" description="Helical" evidence="6">
    <location>
        <begin position="377"/>
        <end position="397"/>
    </location>
</feature>
<organism evidence="9 10">
    <name type="scientific">Oleidesulfovibrio alaskensis (strain ATCC BAA-1058 / DSM 17464 / G20)</name>
    <name type="common">Desulfovibrio alaskensis</name>
    <dbReference type="NCBI Taxonomy" id="207559"/>
    <lineage>
        <taxon>Bacteria</taxon>
        <taxon>Pseudomonadati</taxon>
        <taxon>Thermodesulfobacteriota</taxon>
        <taxon>Desulfovibrionia</taxon>
        <taxon>Desulfovibrionales</taxon>
        <taxon>Desulfovibrionaceae</taxon>
        <taxon>Oleidesulfovibrio</taxon>
    </lineage>
</organism>
<sequence length="411" mass="44453">MSRTTGMLSGLRIARQSLSTHRMRTVLAMLGVFLGAMVLTGVLHISKSLVRKAEIETEKLGPNLFQAASGTISFRRSGSARFRGETTTFSLRDAEALLRSVPQIEKGVPYVTRTMPIRKGRMATQCQLVATLPLYTDVRNIEIDAGRFFTSREVEEMAKVIVLGRTIAERLFGSPAQALGQTVFFYRANLTVVGIMAEKGSDLSGTDQDEQVFVPLTTYMRRMSNQTWVSGVFMNLKRGASEDAARRAATEILRQRHGTSGNDDDFSILTAREATQLQKKALDLVWTLGLLSSGISFSVGSLGILSIMILLVRARRLEIGIRRSVGATRGNIMGQFLMESAIMAGAGGAAGVITSAGLITIVYYFAGLPFVYDPLLIGGICAGSVLLGLAAGAYPAWQASRLEILAVLRSA</sequence>
<protein>
    <recommendedName>
        <fullName evidence="11">ABC transporter permease</fullName>
    </recommendedName>
</protein>
<feature type="transmembrane region" description="Helical" evidence="6">
    <location>
        <begin position="284"/>
        <end position="312"/>
    </location>
</feature>
<reference evidence="9 10" key="1">
    <citation type="journal article" date="2011" name="J. Bacteriol.">
        <title>Complete genome sequence and updated annotation of Desulfovibrio alaskensis G20.</title>
        <authorList>
            <person name="Hauser L.J."/>
            <person name="Land M.L."/>
            <person name="Brown S.D."/>
            <person name="Larimer F."/>
            <person name="Keller K.L."/>
            <person name="Rapp-Giles B.J."/>
            <person name="Price M.N."/>
            <person name="Lin M."/>
            <person name="Bruce D.C."/>
            <person name="Detter J.C."/>
            <person name="Tapia R."/>
            <person name="Han C.S."/>
            <person name="Goodwin L.A."/>
            <person name="Cheng J.F."/>
            <person name="Pitluck S."/>
            <person name="Copeland A."/>
            <person name="Lucas S."/>
            <person name="Nolan M."/>
            <person name="Lapidus A.L."/>
            <person name="Palumbo A.V."/>
            <person name="Wall J.D."/>
        </authorList>
    </citation>
    <scope>NUCLEOTIDE SEQUENCE [LARGE SCALE GENOMIC DNA]</scope>
    <source>
        <strain evidence="10">ATCC BAA 1058 / DSM 17464 / G20</strain>
    </source>
</reference>
<dbReference type="AlphaFoldDB" id="Q312L0"/>
<dbReference type="InterPro" id="IPR025857">
    <property type="entry name" value="MacB_PCD"/>
</dbReference>
<feature type="domain" description="MacB-like periplasmic core" evidence="8">
    <location>
        <begin position="25"/>
        <end position="251"/>
    </location>
</feature>
<dbReference type="RefSeq" id="WP_011367313.1">
    <property type="nucleotide sequence ID" value="NC_007519.1"/>
</dbReference>
<feature type="domain" description="ABC3 transporter permease C-terminal" evidence="7">
    <location>
        <begin position="293"/>
        <end position="403"/>
    </location>
</feature>
<dbReference type="HOGENOM" id="CLU_000604_8_0_7"/>
<proteinExistence type="predicted"/>
<comment type="subcellular location">
    <subcellularLocation>
        <location evidence="1">Cell membrane</location>
        <topology evidence="1">Multi-pass membrane protein</topology>
    </subcellularLocation>
</comment>
<dbReference type="EMBL" id="CP000112">
    <property type="protein sequence ID" value="ABB38136.1"/>
    <property type="molecule type" value="Genomic_DNA"/>
</dbReference>
<dbReference type="eggNOG" id="COG0577">
    <property type="taxonomic scope" value="Bacteria"/>
</dbReference>
<accession>Q312L0</accession>
<dbReference type="GO" id="GO:0022857">
    <property type="term" value="F:transmembrane transporter activity"/>
    <property type="evidence" value="ECO:0007669"/>
    <property type="project" value="TreeGrafter"/>
</dbReference>
<dbReference type="Proteomes" id="UP000002710">
    <property type="component" value="Chromosome"/>
</dbReference>
<evidence type="ECO:0000313" key="10">
    <source>
        <dbReference type="Proteomes" id="UP000002710"/>
    </source>
</evidence>
<dbReference type="Pfam" id="PF12704">
    <property type="entry name" value="MacB_PCD"/>
    <property type="match status" value="1"/>
</dbReference>
<feature type="transmembrane region" description="Helical" evidence="6">
    <location>
        <begin position="341"/>
        <end position="365"/>
    </location>
</feature>
<dbReference type="InterPro" id="IPR050250">
    <property type="entry name" value="Macrolide_Exporter_MacB"/>
</dbReference>
<evidence type="ECO:0000259" key="7">
    <source>
        <dbReference type="Pfam" id="PF02687"/>
    </source>
</evidence>
<keyword evidence="10" id="KW-1185">Reference proteome</keyword>
<gene>
    <name evidence="9" type="ordered locus">Dde_1335</name>
</gene>
<dbReference type="PANTHER" id="PTHR30572:SF15">
    <property type="entry name" value="ABC TRANSPORTER PERMEASE"/>
    <property type="match status" value="1"/>
</dbReference>
<dbReference type="KEGG" id="dde:Dde_1335"/>
<evidence type="ECO:0000256" key="3">
    <source>
        <dbReference type="ARBA" id="ARBA00022692"/>
    </source>
</evidence>
<dbReference type="GO" id="GO:0005886">
    <property type="term" value="C:plasma membrane"/>
    <property type="evidence" value="ECO:0007669"/>
    <property type="project" value="UniProtKB-SubCell"/>
</dbReference>
<evidence type="ECO:0000313" key="9">
    <source>
        <dbReference type="EMBL" id="ABB38136.1"/>
    </source>
</evidence>
<evidence type="ECO:0000256" key="1">
    <source>
        <dbReference type="ARBA" id="ARBA00004651"/>
    </source>
</evidence>